<sequence>MDTDIAQEITPLVRRITAGNSGIFTGPGTNTYLIGSDEVTVIDPGPALPAHIETIAETSSHIKQILLTHTHPDHSPGAKLLQDKIGVPIYALITENSKDQDTTFIPERILIDGETLTGENYTIETVHTPGHASNHLCYLLKEEKLLFTGDHIMDGSTVVISPPDGNMQEYIDSLLKLKEYDLNTIAPGHGELIHDPYDTVEWIVQHRMERESKVIGALQLQNSGDLDSLVKAVYSDVRPILHPIAKWSLEAHLIKLIDDGVVKKTNNKYFYIGDQSV</sequence>
<dbReference type="Gene3D" id="1.10.10.10">
    <property type="entry name" value="Winged helix-like DNA-binding domain superfamily/Winged helix DNA-binding domain"/>
    <property type="match status" value="1"/>
</dbReference>
<dbReference type="InterPro" id="IPR001279">
    <property type="entry name" value="Metallo-B-lactamas"/>
</dbReference>
<organism evidence="2">
    <name type="scientific">marine metagenome</name>
    <dbReference type="NCBI Taxonomy" id="408172"/>
    <lineage>
        <taxon>unclassified sequences</taxon>
        <taxon>metagenomes</taxon>
        <taxon>ecological metagenomes</taxon>
    </lineage>
</organism>
<evidence type="ECO:0000313" key="2">
    <source>
        <dbReference type="EMBL" id="SVA09255.1"/>
    </source>
</evidence>
<dbReference type="InterPro" id="IPR041516">
    <property type="entry name" value="LACTB2_WH"/>
</dbReference>
<dbReference type="SUPFAM" id="SSF56281">
    <property type="entry name" value="Metallo-hydrolase/oxidoreductase"/>
    <property type="match status" value="1"/>
</dbReference>
<dbReference type="CDD" id="cd16278">
    <property type="entry name" value="metallo-hydrolase-like_MBL-fold"/>
    <property type="match status" value="1"/>
</dbReference>
<gene>
    <name evidence="2" type="ORF">METZ01_LOCUS62109</name>
</gene>
<dbReference type="AlphaFoldDB" id="A0A381SZ11"/>
<dbReference type="InterPro" id="IPR036866">
    <property type="entry name" value="RibonucZ/Hydroxyglut_hydro"/>
</dbReference>
<reference evidence="2" key="1">
    <citation type="submission" date="2018-05" db="EMBL/GenBank/DDBJ databases">
        <authorList>
            <person name="Lanie J.A."/>
            <person name="Ng W.-L."/>
            <person name="Kazmierczak K.M."/>
            <person name="Andrzejewski T.M."/>
            <person name="Davidsen T.M."/>
            <person name="Wayne K.J."/>
            <person name="Tettelin H."/>
            <person name="Glass J.I."/>
            <person name="Rusch D."/>
            <person name="Podicherti R."/>
            <person name="Tsui H.-C.T."/>
            <person name="Winkler M.E."/>
        </authorList>
    </citation>
    <scope>NUCLEOTIDE SEQUENCE</scope>
</reference>
<name>A0A381SZ11_9ZZZZ</name>
<dbReference type="SMART" id="SM00849">
    <property type="entry name" value="Lactamase_B"/>
    <property type="match status" value="1"/>
</dbReference>
<evidence type="ECO:0000259" key="1">
    <source>
        <dbReference type="SMART" id="SM00849"/>
    </source>
</evidence>
<feature type="domain" description="Metallo-beta-lactamase" evidence="1">
    <location>
        <begin position="28"/>
        <end position="189"/>
    </location>
</feature>
<dbReference type="InterPro" id="IPR050662">
    <property type="entry name" value="Sec-metab_biosynth-thioest"/>
</dbReference>
<protein>
    <recommendedName>
        <fullName evidence="1">Metallo-beta-lactamase domain-containing protein</fullName>
    </recommendedName>
</protein>
<dbReference type="Pfam" id="PF00753">
    <property type="entry name" value="Lactamase_B"/>
    <property type="match status" value="1"/>
</dbReference>
<proteinExistence type="predicted"/>
<dbReference type="PANTHER" id="PTHR23131:SF0">
    <property type="entry name" value="ENDORIBONUCLEASE LACTB2"/>
    <property type="match status" value="1"/>
</dbReference>
<dbReference type="EMBL" id="UINC01003789">
    <property type="protein sequence ID" value="SVA09255.1"/>
    <property type="molecule type" value="Genomic_DNA"/>
</dbReference>
<dbReference type="Gene3D" id="3.60.15.10">
    <property type="entry name" value="Ribonuclease Z/Hydroxyacylglutathione hydrolase-like"/>
    <property type="match status" value="1"/>
</dbReference>
<dbReference type="Pfam" id="PF17778">
    <property type="entry name" value="WHD_BLACT"/>
    <property type="match status" value="1"/>
</dbReference>
<dbReference type="PANTHER" id="PTHR23131">
    <property type="entry name" value="ENDORIBONUCLEASE LACTB2"/>
    <property type="match status" value="1"/>
</dbReference>
<dbReference type="InterPro" id="IPR036388">
    <property type="entry name" value="WH-like_DNA-bd_sf"/>
</dbReference>
<accession>A0A381SZ11</accession>